<protein>
    <submittedName>
        <fullName evidence="1">Uncharacterized protein</fullName>
    </submittedName>
</protein>
<dbReference type="EMBL" id="BGZK01001610">
    <property type="protein sequence ID" value="GBP83229.1"/>
    <property type="molecule type" value="Genomic_DNA"/>
</dbReference>
<dbReference type="Proteomes" id="UP000299102">
    <property type="component" value="Unassembled WGS sequence"/>
</dbReference>
<keyword evidence="2" id="KW-1185">Reference proteome</keyword>
<reference evidence="1 2" key="1">
    <citation type="journal article" date="2019" name="Commun. Biol.">
        <title>The bagworm genome reveals a unique fibroin gene that provides high tensile strength.</title>
        <authorList>
            <person name="Kono N."/>
            <person name="Nakamura H."/>
            <person name="Ohtoshi R."/>
            <person name="Tomita M."/>
            <person name="Numata K."/>
            <person name="Arakawa K."/>
        </authorList>
    </citation>
    <scope>NUCLEOTIDE SEQUENCE [LARGE SCALE GENOMIC DNA]</scope>
</reference>
<comment type="caution">
    <text evidence="1">The sequence shown here is derived from an EMBL/GenBank/DDBJ whole genome shotgun (WGS) entry which is preliminary data.</text>
</comment>
<organism evidence="1 2">
    <name type="scientific">Eumeta variegata</name>
    <name type="common">Bagworm moth</name>
    <name type="synonym">Eumeta japonica</name>
    <dbReference type="NCBI Taxonomy" id="151549"/>
    <lineage>
        <taxon>Eukaryota</taxon>
        <taxon>Metazoa</taxon>
        <taxon>Ecdysozoa</taxon>
        <taxon>Arthropoda</taxon>
        <taxon>Hexapoda</taxon>
        <taxon>Insecta</taxon>
        <taxon>Pterygota</taxon>
        <taxon>Neoptera</taxon>
        <taxon>Endopterygota</taxon>
        <taxon>Lepidoptera</taxon>
        <taxon>Glossata</taxon>
        <taxon>Ditrysia</taxon>
        <taxon>Tineoidea</taxon>
        <taxon>Psychidae</taxon>
        <taxon>Oiketicinae</taxon>
        <taxon>Eumeta</taxon>
    </lineage>
</organism>
<sequence length="162" mass="18162">MLHPPLYVTLQGTVITCTRPPPLGPPRHWRSNNSAHIAPAAEYAGRGGASTPESGEIINIFHGRAVINLAAAREAQEFLAFCPVNESHGGPRLLYHPTLFPTTHCHLYHRKVIEEDTALLRYPLFIQEQDLCWAMVDERCRALSSNFRVLGPNPYNDGRIDR</sequence>
<gene>
    <name evidence="1" type="ORF">EVAR_64738_1</name>
</gene>
<accession>A0A4C1Z8J3</accession>
<proteinExistence type="predicted"/>
<dbReference type="AlphaFoldDB" id="A0A4C1Z8J3"/>
<evidence type="ECO:0000313" key="2">
    <source>
        <dbReference type="Proteomes" id="UP000299102"/>
    </source>
</evidence>
<evidence type="ECO:0000313" key="1">
    <source>
        <dbReference type="EMBL" id="GBP83229.1"/>
    </source>
</evidence>
<name>A0A4C1Z8J3_EUMVA</name>